<evidence type="ECO:0000313" key="4">
    <source>
        <dbReference type="EMBL" id="SCU96950.1"/>
    </source>
</evidence>
<feature type="region of interest" description="Disordered" evidence="1">
    <location>
        <begin position="195"/>
        <end position="215"/>
    </location>
</feature>
<feature type="domain" description="Myb-like" evidence="2">
    <location>
        <begin position="888"/>
        <end position="930"/>
    </location>
</feature>
<dbReference type="PROSITE" id="PS51293">
    <property type="entry name" value="SANT"/>
    <property type="match status" value="1"/>
</dbReference>
<dbReference type="Gene3D" id="1.10.10.60">
    <property type="entry name" value="Homeodomain-like"/>
    <property type="match status" value="2"/>
</dbReference>
<proteinExistence type="predicted"/>
<dbReference type="PANTHER" id="PTHR13992:SF39">
    <property type="entry name" value="SMRTER, ISOFORM G"/>
    <property type="match status" value="1"/>
</dbReference>
<dbReference type="GO" id="GO:0034967">
    <property type="term" value="C:Set3 complex"/>
    <property type="evidence" value="ECO:0007669"/>
    <property type="project" value="TreeGrafter"/>
</dbReference>
<feature type="region of interest" description="Disordered" evidence="1">
    <location>
        <begin position="361"/>
        <end position="396"/>
    </location>
</feature>
<accession>A0A1G4K0C6</accession>
<dbReference type="PANTHER" id="PTHR13992">
    <property type="entry name" value="NUCLEAR RECEPTOR CO-REPRESSOR RELATED NCOR"/>
    <property type="match status" value="1"/>
</dbReference>
<dbReference type="STRING" id="1266660.A0A1G4K0C6"/>
<evidence type="ECO:0000256" key="1">
    <source>
        <dbReference type="SAM" id="MobiDB-lite"/>
    </source>
</evidence>
<dbReference type="Pfam" id="PF00249">
    <property type="entry name" value="Myb_DNA-binding"/>
    <property type="match status" value="2"/>
</dbReference>
<feature type="compositionally biased region" description="Basic and acidic residues" evidence="1">
    <location>
        <begin position="1"/>
        <end position="12"/>
    </location>
</feature>
<evidence type="ECO:0000259" key="3">
    <source>
        <dbReference type="PROSITE" id="PS51293"/>
    </source>
</evidence>
<feature type="region of interest" description="Disordered" evidence="1">
    <location>
        <begin position="956"/>
        <end position="1070"/>
    </location>
</feature>
<dbReference type="GO" id="GO:0006357">
    <property type="term" value="P:regulation of transcription by RNA polymerase II"/>
    <property type="evidence" value="ECO:0007669"/>
    <property type="project" value="TreeGrafter"/>
</dbReference>
<feature type="domain" description="SANT" evidence="3">
    <location>
        <begin position="614"/>
        <end position="666"/>
    </location>
</feature>
<feature type="compositionally biased region" description="Polar residues" evidence="1">
    <location>
        <begin position="73"/>
        <end position="103"/>
    </location>
</feature>
<protein>
    <submittedName>
        <fullName evidence="4">LADA_0H03642g1_1</fullName>
    </submittedName>
</protein>
<feature type="region of interest" description="Disordered" evidence="1">
    <location>
        <begin position="1"/>
        <end position="164"/>
    </location>
</feature>
<dbReference type="SUPFAM" id="SSF46689">
    <property type="entry name" value="Homeodomain-like"/>
    <property type="match status" value="2"/>
</dbReference>
<dbReference type="FunFam" id="1.10.10.60:FF:000431">
    <property type="entry name" value="Set3C deacetylase complex subunit"/>
    <property type="match status" value="1"/>
</dbReference>
<dbReference type="AlphaFoldDB" id="A0A1G4K0C6"/>
<feature type="compositionally biased region" description="Polar residues" evidence="1">
    <location>
        <begin position="969"/>
        <end position="1006"/>
    </location>
</feature>
<feature type="compositionally biased region" description="Polar residues" evidence="1">
    <location>
        <begin position="113"/>
        <end position="133"/>
    </location>
</feature>
<dbReference type="EMBL" id="LT598461">
    <property type="protein sequence ID" value="SCU96950.1"/>
    <property type="molecule type" value="Genomic_DNA"/>
</dbReference>
<evidence type="ECO:0000313" key="5">
    <source>
        <dbReference type="Proteomes" id="UP000190274"/>
    </source>
</evidence>
<dbReference type="CDD" id="cd00167">
    <property type="entry name" value="SANT"/>
    <property type="match status" value="2"/>
</dbReference>
<feature type="region of interest" description="Disordered" evidence="1">
    <location>
        <begin position="850"/>
        <end position="884"/>
    </location>
</feature>
<feature type="region of interest" description="Disordered" evidence="1">
    <location>
        <begin position="275"/>
        <end position="333"/>
    </location>
</feature>
<feature type="compositionally biased region" description="Polar residues" evidence="1">
    <location>
        <begin position="1018"/>
        <end position="1028"/>
    </location>
</feature>
<dbReference type="SMART" id="SM00717">
    <property type="entry name" value="SANT"/>
    <property type="match status" value="2"/>
</dbReference>
<gene>
    <name evidence="4" type="ORF">LADA_0H03642G</name>
</gene>
<feature type="compositionally biased region" description="Basic and acidic residues" evidence="1">
    <location>
        <begin position="275"/>
        <end position="295"/>
    </location>
</feature>
<dbReference type="PROSITE" id="PS50090">
    <property type="entry name" value="MYB_LIKE"/>
    <property type="match status" value="1"/>
</dbReference>
<feature type="region of interest" description="Disordered" evidence="1">
    <location>
        <begin position="681"/>
        <end position="782"/>
    </location>
</feature>
<dbReference type="OrthoDB" id="10258692at2759"/>
<evidence type="ECO:0000259" key="2">
    <source>
        <dbReference type="PROSITE" id="PS50090"/>
    </source>
</evidence>
<dbReference type="InterPro" id="IPR009057">
    <property type="entry name" value="Homeodomain-like_sf"/>
</dbReference>
<feature type="region of interest" description="Disordered" evidence="1">
    <location>
        <begin position="1147"/>
        <end position="1189"/>
    </location>
</feature>
<reference evidence="4 5" key="1">
    <citation type="submission" date="2016-03" db="EMBL/GenBank/DDBJ databases">
        <authorList>
            <person name="Devillers H."/>
        </authorList>
    </citation>
    <scope>NUCLEOTIDE SEQUENCE [LARGE SCALE GENOMIC DNA]</scope>
    <source>
        <strain evidence="4">CBS 10888</strain>
    </source>
</reference>
<feature type="compositionally biased region" description="Polar residues" evidence="1">
    <location>
        <begin position="304"/>
        <end position="318"/>
    </location>
</feature>
<dbReference type="InterPro" id="IPR051571">
    <property type="entry name" value="N-CoR_corepressor"/>
</dbReference>
<feature type="compositionally biased region" description="Acidic residues" evidence="1">
    <location>
        <begin position="853"/>
        <end position="864"/>
    </location>
</feature>
<feature type="compositionally biased region" description="Basic and acidic residues" evidence="1">
    <location>
        <begin position="739"/>
        <end position="748"/>
    </location>
</feature>
<dbReference type="InterPro" id="IPR017884">
    <property type="entry name" value="SANT_dom"/>
</dbReference>
<sequence length="1249" mass="139454">MTPTHRLGDKPPYHYQNNPNPRPGPYHRPAHSTNAQGHSTAHPPMTGSAQSSYVPGSKPRQSRYNPNVPGRPHSSSSGSLTKPRSGSRYNPDNKVPFQSSTGRGLNVTDSRRFSNTSQPPTPSSRYNAQQPSIASKPGHHNYYSYPYSRRRPSSVADEYDSGSYNGYPARTKWRETYSGQHAVDYDGYTPISTANSSKLPASSHTRFNGNSAPFPKRYSYNTNDRSYRDANNFYPTNNDLKVAENQHSLGSSLINSVPQTTRKIEAKVAIEHERIDLGRQKHANDQLKSHKKEEDSAPGETTEHSAASGSVSGQTDFTNDLDDEINNSDVHTRKGNQAEVDHDMDQTEPLAKNFANLVDSTSDTILQPKPDLKEDRSLSSSSVVEHKTHLQSQAKEVTMQGYSKPLKEMSSCLFPMLEAEMRLWELKNQHRNEIIKDQKYLLKRPITALHDYPFMSQNILIHEQAIKPVLLSSLRKIRGQEVLRKVQLKKKFLTLDHKWKNTCKNLEEISKEVKQEEINDNFNTKERVQSQKEIEIQNQQSRSGSRRRNRADFVDDNEIESVLLQIDPDYKHHQLAAHIPAMIIDPIQRFGKKFKDVNNLVTDKDSWAERIKTDGVDTFTFEEHEAFVEAYLTYPKKFGKISQYLGGLRRPEECVLHYYRTKKDTNYKQLLIDKNKKRKISVGRRRKEKEREADYPKVTSEFGEKENDIRTQINDSVSGEGDIKKALNETEDENVEQNKILKQEERKTNNFPTKPEPEEGEGQVSESSASQHRDGLDLSRPVEVVPEKVPVVANRERDPVAIKEFLEEEPTTPVASENANKRKIQELEEVTSELPDFQPIAPAGGIELRENVEGEESAESPQLEENEKFQQSKKKAKQNEGVHKSSYWSVKETNLFPELLKEFGTQWVLISEKLGTKSTTMVRNYFQRNAEQMGWQSLVEGPNAALQIEKKNESTGNLISADPHHEGIPSQQAPSVSIFNSSNRPSSTPMQIPTLTTMDTFSQQATPKGLPPPRLPSIQLNPSSTASDPRTAPVSKNVPSGHGDPDAGTSPSPRNIFHNHRTTAGGSRPSMKNILNDASSESIQQPASKVKGVELPPISTNDPPSTNVIVQELQPLNYTTPSSEFSSRASLPVSNSRGSGFLSAILNVAPSPDSQTPPGPPKVAISRFPEPSLDLHSAKPPILPPVTMHSRNAGFSGTAAPSHTLLSRPAEFNFANDPLAALAAVASAPEALESLVPTDGHENNSSSTK</sequence>
<feature type="region of interest" description="Disordered" evidence="1">
    <location>
        <begin position="528"/>
        <end position="551"/>
    </location>
</feature>
<dbReference type="InterPro" id="IPR001005">
    <property type="entry name" value="SANT/Myb"/>
</dbReference>
<feature type="compositionally biased region" description="Polar residues" evidence="1">
    <location>
        <begin position="195"/>
        <end position="211"/>
    </location>
</feature>
<name>A0A1G4K0C6_9SACH</name>
<keyword evidence="5" id="KW-1185">Reference proteome</keyword>
<organism evidence="4 5">
    <name type="scientific">Lachancea dasiensis</name>
    <dbReference type="NCBI Taxonomy" id="1072105"/>
    <lineage>
        <taxon>Eukaryota</taxon>
        <taxon>Fungi</taxon>
        <taxon>Dikarya</taxon>
        <taxon>Ascomycota</taxon>
        <taxon>Saccharomycotina</taxon>
        <taxon>Saccharomycetes</taxon>
        <taxon>Saccharomycetales</taxon>
        <taxon>Saccharomycetaceae</taxon>
        <taxon>Lachancea</taxon>
    </lineage>
</organism>
<dbReference type="Proteomes" id="UP000190274">
    <property type="component" value="Chromosome H"/>
</dbReference>